<keyword evidence="3" id="KW-0547">Nucleotide-binding</keyword>
<dbReference type="SUPFAM" id="SSF56112">
    <property type="entry name" value="Protein kinase-like (PK-like)"/>
    <property type="match status" value="1"/>
</dbReference>
<protein>
    <submittedName>
        <fullName evidence="8">Protein kinase domain-containing protein</fullName>
    </submittedName>
</protein>
<keyword evidence="5" id="KW-0067">ATP-binding</keyword>
<keyword evidence="1" id="KW-0723">Serine/threonine-protein kinase</keyword>
<evidence type="ECO:0000256" key="6">
    <source>
        <dbReference type="SAM" id="Phobius"/>
    </source>
</evidence>
<evidence type="ECO:0000256" key="4">
    <source>
        <dbReference type="ARBA" id="ARBA00022777"/>
    </source>
</evidence>
<dbReference type="EMBL" id="FRAH01000127">
    <property type="protein sequence ID" value="SHL52906.1"/>
    <property type="molecule type" value="Genomic_DNA"/>
</dbReference>
<keyword evidence="6" id="KW-1133">Transmembrane helix</keyword>
<dbReference type="SMART" id="SM00220">
    <property type="entry name" value="S_TKc"/>
    <property type="match status" value="1"/>
</dbReference>
<accession>A0A1M7BDG9</accession>
<dbReference type="GO" id="GO:0004674">
    <property type="term" value="F:protein serine/threonine kinase activity"/>
    <property type="evidence" value="ECO:0007669"/>
    <property type="project" value="UniProtKB-KW"/>
</dbReference>
<dbReference type="OrthoDB" id="9788659at2"/>
<evidence type="ECO:0000256" key="5">
    <source>
        <dbReference type="ARBA" id="ARBA00022840"/>
    </source>
</evidence>
<dbReference type="CDD" id="cd14014">
    <property type="entry name" value="STKc_PknB_like"/>
    <property type="match status" value="1"/>
</dbReference>
<sequence>MELQTRLRLSFYREIADINTAHHIRLVQHTVSGKIFVKKELSIYDLQVFQYLMTENIPGTPKIEELIEEGNTLYVIEEYISGNSLEEILAKEGSFSEEKAADYILRICRILQPLHQQHPPMVHRDLKPSNLILTYDGRLVLVDFNSAKSYHSESSQDTVLFGTAGYAAPEQYGFSPSAPAADIYALGVLFHKMLTGALPTETNYTGKFSGVIAKCIEIDPKNRYNSVTAFQKAIEKILKPPLTLEQLKIPEKCQGYALPGFRSRKKGYMIGAAIWYFCLVIGCLFMESDNVVGIQLIPYKIISFIIFFSLTLWLGNYRGIQYYFPLCLHRNRAIRYIAIGFFAYVWIFLLMIILAFAVDALAP</sequence>
<proteinExistence type="predicted"/>
<dbReference type="InterPro" id="IPR000719">
    <property type="entry name" value="Prot_kinase_dom"/>
</dbReference>
<keyword evidence="4 8" id="KW-0418">Kinase</keyword>
<gene>
    <name evidence="8" type="ORF">SAMN02745138_03550</name>
</gene>
<reference evidence="8 9" key="1">
    <citation type="submission" date="2016-11" db="EMBL/GenBank/DDBJ databases">
        <authorList>
            <person name="Jaros S."/>
            <person name="Januszkiewicz K."/>
            <person name="Wedrychowicz H."/>
        </authorList>
    </citation>
    <scope>NUCLEOTIDE SEQUENCE [LARGE SCALE GENOMIC DNA]</scope>
    <source>
        <strain evidence="8 9">DSM 14214</strain>
    </source>
</reference>
<feature type="transmembrane region" description="Helical" evidence="6">
    <location>
        <begin position="297"/>
        <end position="315"/>
    </location>
</feature>
<dbReference type="Gene3D" id="1.10.510.10">
    <property type="entry name" value="Transferase(Phosphotransferase) domain 1"/>
    <property type="match status" value="1"/>
</dbReference>
<dbReference type="RefSeq" id="WP_072853959.1">
    <property type="nucleotide sequence ID" value="NZ_FRAH01000127.1"/>
</dbReference>
<evidence type="ECO:0000256" key="3">
    <source>
        <dbReference type="ARBA" id="ARBA00022741"/>
    </source>
</evidence>
<feature type="transmembrane region" description="Helical" evidence="6">
    <location>
        <begin position="267"/>
        <end position="285"/>
    </location>
</feature>
<dbReference type="GO" id="GO:0005524">
    <property type="term" value="F:ATP binding"/>
    <property type="evidence" value="ECO:0007669"/>
    <property type="project" value="UniProtKB-KW"/>
</dbReference>
<evidence type="ECO:0000256" key="1">
    <source>
        <dbReference type="ARBA" id="ARBA00022527"/>
    </source>
</evidence>
<keyword evidence="6" id="KW-0472">Membrane</keyword>
<dbReference type="AlphaFoldDB" id="A0A1M7BDG9"/>
<feature type="transmembrane region" description="Helical" evidence="6">
    <location>
        <begin position="336"/>
        <end position="358"/>
    </location>
</feature>
<dbReference type="PROSITE" id="PS50011">
    <property type="entry name" value="PROTEIN_KINASE_DOM"/>
    <property type="match status" value="1"/>
</dbReference>
<evidence type="ECO:0000259" key="7">
    <source>
        <dbReference type="PROSITE" id="PS50011"/>
    </source>
</evidence>
<dbReference type="PROSITE" id="PS00108">
    <property type="entry name" value="PROTEIN_KINASE_ST"/>
    <property type="match status" value="1"/>
</dbReference>
<dbReference type="PANTHER" id="PTHR24351">
    <property type="entry name" value="RIBOSOMAL PROTEIN S6 KINASE"/>
    <property type="match status" value="1"/>
</dbReference>
<dbReference type="Proteomes" id="UP000183975">
    <property type="component" value="Unassembled WGS sequence"/>
</dbReference>
<feature type="domain" description="Protein kinase" evidence="7">
    <location>
        <begin position="1"/>
        <end position="238"/>
    </location>
</feature>
<evidence type="ECO:0000313" key="8">
    <source>
        <dbReference type="EMBL" id="SHL52906.1"/>
    </source>
</evidence>
<dbReference type="InterPro" id="IPR008271">
    <property type="entry name" value="Ser/Thr_kinase_AS"/>
</dbReference>
<keyword evidence="2" id="KW-0808">Transferase</keyword>
<dbReference type="InterPro" id="IPR011009">
    <property type="entry name" value="Kinase-like_dom_sf"/>
</dbReference>
<keyword evidence="6" id="KW-0812">Transmembrane</keyword>
<name>A0A1M7BDG9_9FIRM</name>
<keyword evidence="9" id="KW-1185">Reference proteome</keyword>
<organism evidence="8 9">
    <name type="scientific">Anaerotignum lactatifermentans DSM 14214</name>
    <dbReference type="NCBI Taxonomy" id="1121323"/>
    <lineage>
        <taxon>Bacteria</taxon>
        <taxon>Bacillati</taxon>
        <taxon>Bacillota</taxon>
        <taxon>Clostridia</taxon>
        <taxon>Lachnospirales</taxon>
        <taxon>Anaerotignaceae</taxon>
        <taxon>Anaerotignum</taxon>
    </lineage>
</organism>
<dbReference type="Pfam" id="PF00069">
    <property type="entry name" value="Pkinase"/>
    <property type="match status" value="1"/>
</dbReference>
<evidence type="ECO:0000256" key="2">
    <source>
        <dbReference type="ARBA" id="ARBA00022679"/>
    </source>
</evidence>
<evidence type="ECO:0000313" key="9">
    <source>
        <dbReference type="Proteomes" id="UP000183975"/>
    </source>
</evidence>